<dbReference type="OrthoDB" id="8190653at2759"/>
<evidence type="ECO:0000256" key="6">
    <source>
        <dbReference type="ARBA" id="ARBA00023136"/>
    </source>
</evidence>
<dbReference type="InterPro" id="IPR018629">
    <property type="entry name" value="XK-rel"/>
</dbReference>
<evidence type="ECO:0000256" key="5">
    <source>
        <dbReference type="ARBA" id="ARBA00022989"/>
    </source>
</evidence>
<feature type="transmembrane region" description="Helical" evidence="7">
    <location>
        <begin position="268"/>
        <end position="284"/>
    </location>
</feature>
<dbReference type="PANTHER" id="PTHR16024">
    <property type="entry name" value="XK-RELATED PROTEIN"/>
    <property type="match status" value="1"/>
</dbReference>
<dbReference type="AlphaFoldDB" id="A0A401S7I0"/>
<reference evidence="8 9" key="1">
    <citation type="journal article" date="2018" name="Nat. Ecol. Evol.">
        <title>Shark genomes provide insights into elasmobranch evolution and the origin of vertebrates.</title>
        <authorList>
            <person name="Hara Y"/>
            <person name="Yamaguchi K"/>
            <person name="Onimaru K"/>
            <person name="Kadota M"/>
            <person name="Koyanagi M"/>
            <person name="Keeley SD"/>
            <person name="Tatsumi K"/>
            <person name="Tanaka K"/>
            <person name="Motone F"/>
            <person name="Kageyama Y"/>
            <person name="Nozu R"/>
            <person name="Adachi N"/>
            <person name="Nishimura O"/>
            <person name="Nakagawa R"/>
            <person name="Tanegashima C"/>
            <person name="Kiyatake I"/>
            <person name="Matsumoto R"/>
            <person name="Murakumo K"/>
            <person name="Nishida K"/>
            <person name="Terakita A"/>
            <person name="Kuratani S"/>
            <person name="Sato K"/>
            <person name="Hyodo S Kuraku.S."/>
        </authorList>
    </citation>
    <scope>NUCLEOTIDE SEQUENCE [LARGE SCALE GENOMIC DNA]</scope>
</reference>
<evidence type="ECO:0000256" key="7">
    <source>
        <dbReference type="RuleBase" id="RU910716"/>
    </source>
</evidence>
<evidence type="ECO:0000256" key="4">
    <source>
        <dbReference type="ARBA" id="ARBA00022692"/>
    </source>
</evidence>
<dbReference type="GO" id="GO:0005886">
    <property type="term" value="C:plasma membrane"/>
    <property type="evidence" value="ECO:0007669"/>
    <property type="project" value="UniProtKB-SubCell"/>
</dbReference>
<proteinExistence type="inferred from homology"/>
<feature type="transmembrane region" description="Helical" evidence="7">
    <location>
        <begin position="42"/>
        <end position="59"/>
    </location>
</feature>
<comment type="caution">
    <text evidence="8">The sequence shown here is derived from an EMBL/GenBank/DDBJ whole genome shotgun (WGS) entry which is preliminary data.</text>
</comment>
<keyword evidence="6 7" id="KW-0472">Membrane</keyword>
<evidence type="ECO:0000313" key="9">
    <source>
        <dbReference type="Proteomes" id="UP000287033"/>
    </source>
</evidence>
<feature type="transmembrane region" description="Helical" evidence="7">
    <location>
        <begin position="226"/>
        <end position="248"/>
    </location>
</feature>
<feature type="transmembrane region" description="Helical" evidence="7">
    <location>
        <begin position="197"/>
        <end position="214"/>
    </location>
</feature>
<evidence type="ECO:0000256" key="2">
    <source>
        <dbReference type="ARBA" id="ARBA00008789"/>
    </source>
</evidence>
<comment type="subcellular location">
    <subcellularLocation>
        <location evidence="1">Cell membrane</location>
        <topology evidence="1">Multi-pass membrane protein</topology>
    </subcellularLocation>
    <subcellularLocation>
        <location evidence="7">Membrane</location>
        <topology evidence="7">Multi-pass membrane protein</topology>
    </subcellularLocation>
</comment>
<feature type="transmembrane region" description="Helical" evidence="7">
    <location>
        <begin position="12"/>
        <end position="36"/>
    </location>
</feature>
<feature type="transmembrane region" description="Helical" evidence="7">
    <location>
        <begin position="169"/>
        <end position="191"/>
    </location>
</feature>
<comment type="similarity">
    <text evidence="2 7">Belongs to the XK family.</text>
</comment>
<feature type="transmembrane region" description="Helical" evidence="7">
    <location>
        <begin position="327"/>
        <end position="346"/>
    </location>
</feature>
<sequence>MAIQATFTKCDFVLNLGGFVLYLADVGTDLWVAVVYFHEKEFIWFALVLTVILLSAVVLQSFSWSWYKDDGEFHQEQHSSEIQHFHNQGCSSPRPWLCVVHIFQLGMPVRFFRALVLGYKAAFKQGDSHAAIYAITDLSMLRLFEAFLETAPQLILQTFILLQSEDRNFIQYGSVVISFMGISWTTLDYYAALKRSLPNQNLTCGFPYVIYFLYKLLTISAKILSITLLATLHVLAVAAYLLLVWPIMMVYVMRQKTAFCKSKCQEDIYRIVIGFILIFTFFNIKGQKIRLALTLYYIFRIFETSVLIILCWILKSSSLDKGYDLSISITITLSLITGLVCVVLYYSCFHPSVYSKAATDEDSDNSHTESQIPACQDEVDGFLPQNSNVRLDNVCENNAVIHSSVPRSKRGNSRIINCLTE</sequence>
<keyword evidence="5 7" id="KW-1133">Transmembrane helix</keyword>
<keyword evidence="3" id="KW-1003">Cell membrane</keyword>
<dbReference type="PANTHER" id="PTHR16024:SF13">
    <property type="entry name" value="XK-RELATED PROTEIN 9"/>
    <property type="match status" value="1"/>
</dbReference>
<dbReference type="OMA" id="CENNAVI"/>
<dbReference type="EMBL" id="BEZZ01000120">
    <property type="protein sequence ID" value="GCC26339.1"/>
    <property type="molecule type" value="Genomic_DNA"/>
</dbReference>
<dbReference type="InterPro" id="IPR050895">
    <property type="entry name" value="XK-related_scramblase"/>
</dbReference>
<evidence type="ECO:0000313" key="8">
    <source>
        <dbReference type="EMBL" id="GCC26339.1"/>
    </source>
</evidence>
<organism evidence="8 9">
    <name type="scientific">Chiloscyllium punctatum</name>
    <name type="common">Brownbanded bambooshark</name>
    <name type="synonym">Hemiscyllium punctatum</name>
    <dbReference type="NCBI Taxonomy" id="137246"/>
    <lineage>
        <taxon>Eukaryota</taxon>
        <taxon>Metazoa</taxon>
        <taxon>Chordata</taxon>
        <taxon>Craniata</taxon>
        <taxon>Vertebrata</taxon>
        <taxon>Chondrichthyes</taxon>
        <taxon>Elasmobranchii</taxon>
        <taxon>Galeomorphii</taxon>
        <taxon>Galeoidea</taxon>
        <taxon>Orectolobiformes</taxon>
        <taxon>Hemiscylliidae</taxon>
        <taxon>Chiloscyllium</taxon>
    </lineage>
</organism>
<evidence type="ECO:0000256" key="1">
    <source>
        <dbReference type="ARBA" id="ARBA00004651"/>
    </source>
</evidence>
<keyword evidence="9" id="KW-1185">Reference proteome</keyword>
<feature type="transmembrane region" description="Helical" evidence="7">
    <location>
        <begin position="296"/>
        <end position="315"/>
    </location>
</feature>
<protein>
    <recommendedName>
        <fullName evidence="7">XK-related protein</fullName>
    </recommendedName>
</protein>
<dbReference type="STRING" id="137246.A0A401S7I0"/>
<dbReference type="Pfam" id="PF09815">
    <property type="entry name" value="XK-related"/>
    <property type="match status" value="1"/>
</dbReference>
<evidence type="ECO:0000256" key="3">
    <source>
        <dbReference type="ARBA" id="ARBA00022475"/>
    </source>
</evidence>
<gene>
    <name evidence="8" type="ORF">chiPu_0004755</name>
</gene>
<dbReference type="Proteomes" id="UP000287033">
    <property type="component" value="Unassembled WGS sequence"/>
</dbReference>
<name>A0A401S7I0_CHIPU</name>
<keyword evidence="4 7" id="KW-0812">Transmembrane</keyword>
<accession>A0A401S7I0</accession>